<evidence type="ECO:0000313" key="5">
    <source>
        <dbReference type="Proteomes" id="UP000823632"/>
    </source>
</evidence>
<dbReference type="InterPro" id="IPR058240">
    <property type="entry name" value="rSAM_sf"/>
</dbReference>
<sequence>EEQFKETLTAIDEFELDYSNTAAYSPREKTVAAKWVDKYIDEDTKTERLARLNEKVRENCFKSNQKFVGREMEVLIESFENHKGQNVITGRTRNNKIVHIPCDKDLTGEFVNVKITGLKTWYLKGELI</sequence>
<evidence type="ECO:0000313" key="4">
    <source>
        <dbReference type="EMBL" id="MBO8431392.1"/>
    </source>
</evidence>
<reference evidence="4" key="2">
    <citation type="journal article" date="2021" name="PeerJ">
        <title>Extensive microbial diversity within the chicken gut microbiome revealed by metagenomics and culture.</title>
        <authorList>
            <person name="Gilroy R."/>
            <person name="Ravi A."/>
            <person name="Getino M."/>
            <person name="Pursley I."/>
            <person name="Horton D.L."/>
            <person name="Alikhan N.F."/>
            <person name="Baker D."/>
            <person name="Gharbi K."/>
            <person name="Hall N."/>
            <person name="Watson M."/>
            <person name="Adriaenssens E.M."/>
            <person name="Foster-Nyarko E."/>
            <person name="Jarju S."/>
            <person name="Secka A."/>
            <person name="Antonio M."/>
            <person name="Oren A."/>
            <person name="Chaudhuri R.R."/>
            <person name="La Ragione R."/>
            <person name="Hildebrand F."/>
            <person name="Pallen M.J."/>
        </authorList>
    </citation>
    <scope>NUCLEOTIDE SEQUENCE</scope>
    <source>
        <strain evidence="4">10192</strain>
    </source>
</reference>
<dbReference type="AlphaFoldDB" id="A0A9D9H0U6"/>
<evidence type="ECO:0000256" key="1">
    <source>
        <dbReference type="ARBA" id="ARBA00003234"/>
    </source>
</evidence>
<feature type="domain" description="TRAM" evidence="3">
    <location>
        <begin position="65"/>
        <end position="128"/>
    </location>
</feature>
<dbReference type="InterPro" id="IPR002792">
    <property type="entry name" value="TRAM_dom"/>
</dbReference>
<dbReference type="GO" id="GO:0005829">
    <property type="term" value="C:cytosol"/>
    <property type="evidence" value="ECO:0007669"/>
    <property type="project" value="TreeGrafter"/>
</dbReference>
<dbReference type="EC" id="2.8.4.3" evidence="2"/>
<dbReference type="PANTHER" id="PTHR43020">
    <property type="entry name" value="CDK5 REGULATORY SUBUNIT-ASSOCIATED PROTEIN 1"/>
    <property type="match status" value="1"/>
</dbReference>
<dbReference type="GO" id="GO:0035597">
    <property type="term" value="F:tRNA-2-methylthio-N(6)-dimethylallyladenosine(37) synthase activity"/>
    <property type="evidence" value="ECO:0007669"/>
    <property type="project" value="UniProtKB-EC"/>
</dbReference>
<dbReference type="Gene3D" id="3.30.750.200">
    <property type="match status" value="1"/>
</dbReference>
<dbReference type="GO" id="GO:0051539">
    <property type="term" value="F:4 iron, 4 sulfur cluster binding"/>
    <property type="evidence" value="ECO:0007669"/>
    <property type="project" value="TreeGrafter"/>
</dbReference>
<dbReference type="SUPFAM" id="SSF102114">
    <property type="entry name" value="Radical SAM enzymes"/>
    <property type="match status" value="1"/>
</dbReference>
<dbReference type="PANTHER" id="PTHR43020:SF2">
    <property type="entry name" value="MITOCHONDRIAL TRNA METHYLTHIOTRANSFERASE CDK5RAP1"/>
    <property type="match status" value="1"/>
</dbReference>
<name>A0A9D9H0U6_9BACT</name>
<accession>A0A9D9H0U6</accession>
<dbReference type="Pfam" id="PF01938">
    <property type="entry name" value="TRAM"/>
    <property type="match status" value="1"/>
</dbReference>
<gene>
    <name evidence="4" type="ORF">IAC76_08405</name>
</gene>
<dbReference type="EMBL" id="JADIND010000190">
    <property type="protein sequence ID" value="MBO8431392.1"/>
    <property type="molecule type" value="Genomic_DNA"/>
</dbReference>
<evidence type="ECO:0000259" key="3">
    <source>
        <dbReference type="PROSITE" id="PS50926"/>
    </source>
</evidence>
<dbReference type="Proteomes" id="UP000823632">
    <property type="component" value="Unassembled WGS sequence"/>
</dbReference>
<reference evidence="4" key="1">
    <citation type="submission" date="2020-10" db="EMBL/GenBank/DDBJ databases">
        <authorList>
            <person name="Gilroy R."/>
        </authorList>
    </citation>
    <scope>NUCLEOTIDE SEQUENCE</scope>
    <source>
        <strain evidence="4">10192</strain>
    </source>
</reference>
<comment type="function">
    <text evidence="1">Catalyzes the methylthiolation of N6-(dimethylallyl)adenosine (i(6)A), leading to the formation of 2-methylthio-N6-(dimethylallyl)adenosine (ms(2)i(6)A) at position 37 in tRNAs that read codons beginning with uridine.</text>
</comment>
<evidence type="ECO:0000256" key="2">
    <source>
        <dbReference type="ARBA" id="ARBA00033765"/>
    </source>
</evidence>
<feature type="non-terminal residue" evidence="4">
    <location>
        <position position="1"/>
    </location>
</feature>
<proteinExistence type="predicted"/>
<organism evidence="4 5">
    <name type="scientific">Candidatus Scatousia excrementipullorum</name>
    <dbReference type="NCBI Taxonomy" id="2840936"/>
    <lineage>
        <taxon>Bacteria</taxon>
        <taxon>Candidatus Scatousia</taxon>
    </lineage>
</organism>
<dbReference type="PROSITE" id="PS50926">
    <property type="entry name" value="TRAM"/>
    <property type="match status" value="1"/>
</dbReference>
<protein>
    <recommendedName>
        <fullName evidence="2">tRNA-2-methylthio-N(6)-dimethylallyladenosine synthase</fullName>
        <ecNumber evidence="2">2.8.4.3</ecNumber>
    </recommendedName>
</protein>
<comment type="caution">
    <text evidence="4">The sequence shown here is derived from an EMBL/GenBank/DDBJ whole genome shotgun (WGS) entry which is preliminary data.</text>
</comment>